<dbReference type="Proteomes" id="UP000186074">
    <property type="component" value="Chromosome"/>
</dbReference>
<dbReference type="PANTHER" id="PTHR24198">
    <property type="entry name" value="ANKYRIN REPEAT AND PROTEIN KINASE DOMAIN-CONTAINING PROTEIN"/>
    <property type="match status" value="1"/>
</dbReference>
<dbReference type="RefSeq" id="WP_076088659.1">
    <property type="nucleotide sequence ID" value="NZ_CP019070.1"/>
</dbReference>
<keyword evidence="2 3" id="KW-0040">ANK repeat</keyword>
<organism evidence="4 5">
    <name type="scientific">Poseidonibacter parvus</name>
    <dbReference type="NCBI Taxonomy" id="1850254"/>
    <lineage>
        <taxon>Bacteria</taxon>
        <taxon>Pseudomonadati</taxon>
        <taxon>Campylobacterota</taxon>
        <taxon>Epsilonproteobacteria</taxon>
        <taxon>Campylobacterales</taxon>
        <taxon>Arcobacteraceae</taxon>
        <taxon>Poseidonibacter</taxon>
    </lineage>
</organism>
<dbReference type="EMBL" id="CP019070">
    <property type="protein sequence ID" value="APW66654.1"/>
    <property type="molecule type" value="Genomic_DNA"/>
</dbReference>
<dbReference type="OrthoDB" id="5346495at2"/>
<dbReference type="KEGG" id="alp:LPB137_12700"/>
<name>A0A1P8KPW4_9BACT</name>
<dbReference type="Gene3D" id="1.25.40.20">
    <property type="entry name" value="Ankyrin repeat-containing domain"/>
    <property type="match status" value="3"/>
</dbReference>
<evidence type="ECO:0000256" key="1">
    <source>
        <dbReference type="ARBA" id="ARBA00022737"/>
    </source>
</evidence>
<dbReference type="AlphaFoldDB" id="A0A1P8KPW4"/>
<sequence>MLKGFSKIKDFKEEDLLKELLNPVFNQKKIESIYEASNIDLNWQNDKKETFLHLCSKGGYIESVKWLINKKVDMEIVNAENDTALFYSLHSNNLPLVTILIESGANVNHLNIYKRSLIQEAIIASNNRLVNYIISKSSNLSNEDKYGNNLIFDALSNGKKEIIELVAKLSDVDINHVNKSGNTVLQQEVVLKNNNIAISLLELGADPTIQDKKGKNFLFYALSKGYKNVEILEKAVELGCDINSRASDNTTILIESINHYLNTPKDNLEERENHLLMIKELIAKGVDIEALDDKNESAFFAATRSGNEKLIEVFLTNKKISINHQNIWGETVLSILILKGVEHIKTIINFLKHNANPNIKNKKGKNCIEILSDIILFNQNHKPLDKEIEKELNIDGEYLTVITKIIEHSKIDFEQLNSKGKPLFFDSILYFNLNLFKIFRDSNININLRDKEDHNIIFELMDYNNSHIGKKEKKQYLEMMQNLINLGVDVNAKNHEGLTPLHKAVVEDCEYTVKLLLEAKSDLEAVDNKGRSVIHNCIWKDTTRYFKLIHSYNPDIINIPDKFGLKPINYAAFMDKKDLVLEMLDEGALVNNTYDKDPKIMAFFEKFHKNIINIEDNVKNEVDKRSLRLLANAMIAEFNIKV</sequence>
<protein>
    <submittedName>
        <fullName evidence="4">Uncharacterized protein</fullName>
    </submittedName>
</protein>
<accession>A0A1P8KPW4</accession>
<dbReference type="SUPFAM" id="SSF48403">
    <property type="entry name" value="Ankyrin repeat"/>
    <property type="match status" value="3"/>
</dbReference>
<dbReference type="InterPro" id="IPR036770">
    <property type="entry name" value="Ankyrin_rpt-contain_sf"/>
</dbReference>
<proteinExistence type="predicted"/>
<dbReference type="PANTHER" id="PTHR24198:SF165">
    <property type="entry name" value="ANKYRIN REPEAT-CONTAINING PROTEIN-RELATED"/>
    <property type="match status" value="1"/>
</dbReference>
<dbReference type="Pfam" id="PF12796">
    <property type="entry name" value="Ank_2"/>
    <property type="match status" value="3"/>
</dbReference>
<dbReference type="InterPro" id="IPR002110">
    <property type="entry name" value="Ankyrin_rpt"/>
</dbReference>
<evidence type="ECO:0000256" key="2">
    <source>
        <dbReference type="ARBA" id="ARBA00023043"/>
    </source>
</evidence>
<keyword evidence="1" id="KW-0677">Repeat</keyword>
<dbReference type="PROSITE" id="PS50088">
    <property type="entry name" value="ANK_REPEAT"/>
    <property type="match status" value="2"/>
</dbReference>
<evidence type="ECO:0000256" key="3">
    <source>
        <dbReference type="PROSITE-ProRule" id="PRU00023"/>
    </source>
</evidence>
<reference evidence="4 5" key="1">
    <citation type="submission" date="2017-01" db="EMBL/GenBank/DDBJ databases">
        <title>Genome sequencing of Arcobacter sp. LPB0137.</title>
        <authorList>
            <person name="Lee G.-W."/>
            <person name="Yi H."/>
        </authorList>
    </citation>
    <scope>NUCLEOTIDE SEQUENCE [LARGE SCALE GENOMIC DNA]</scope>
    <source>
        <strain evidence="4 5">LPB0137</strain>
    </source>
</reference>
<dbReference type="SMR" id="A0A1P8KPW4"/>
<dbReference type="SMART" id="SM00248">
    <property type="entry name" value="ANK"/>
    <property type="match status" value="14"/>
</dbReference>
<gene>
    <name evidence="4" type="ORF">LPB137_12700</name>
</gene>
<feature type="repeat" description="ANK" evidence="3">
    <location>
        <begin position="80"/>
        <end position="112"/>
    </location>
</feature>
<evidence type="ECO:0000313" key="4">
    <source>
        <dbReference type="EMBL" id="APW66654.1"/>
    </source>
</evidence>
<dbReference type="STRING" id="1850254.LPB137_12700"/>
<feature type="repeat" description="ANK" evidence="3">
    <location>
        <begin position="496"/>
        <end position="528"/>
    </location>
</feature>
<dbReference type="PROSITE" id="PS50297">
    <property type="entry name" value="ANK_REP_REGION"/>
    <property type="match status" value="2"/>
</dbReference>
<evidence type="ECO:0000313" key="5">
    <source>
        <dbReference type="Proteomes" id="UP000186074"/>
    </source>
</evidence>
<keyword evidence="5" id="KW-1185">Reference proteome</keyword>